<reference evidence="17" key="3">
    <citation type="submission" date="2025-09" db="UniProtKB">
        <authorList>
            <consortium name="Ensembl"/>
        </authorList>
    </citation>
    <scope>IDENTIFICATION</scope>
</reference>
<keyword evidence="7 15" id="KW-1133">Transmembrane helix</keyword>
<dbReference type="FunFam" id="1.20.120.350:FF:000041">
    <property type="entry name" value="Transmembrane protein 266"/>
    <property type="match status" value="1"/>
</dbReference>
<feature type="compositionally biased region" description="Polar residues" evidence="14">
    <location>
        <begin position="389"/>
        <end position="402"/>
    </location>
</feature>
<evidence type="ECO:0000256" key="14">
    <source>
        <dbReference type="SAM" id="MobiDB-lite"/>
    </source>
</evidence>
<evidence type="ECO:0000313" key="17">
    <source>
        <dbReference type="Ensembl" id="ENSTGUP00000003644.2"/>
    </source>
</evidence>
<evidence type="ECO:0000256" key="2">
    <source>
        <dbReference type="ARBA" id="ARBA00004484"/>
    </source>
</evidence>
<dbReference type="InterPro" id="IPR042857">
    <property type="entry name" value="TMEM266"/>
</dbReference>
<proteinExistence type="predicted"/>
<evidence type="ECO:0000256" key="10">
    <source>
        <dbReference type="ARBA" id="ARBA00023157"/>
    </source>
</evidence>
<dbReference type="Proteomes" id="UP000007754">
    <property type="component" value="Chromosome 10"/>
</dbReference>
<reference evidence="17 18" key="1">
    <citation type="journal article" date="2010" name="Nature">
        <title>The genome of a songbird.</title>
        <authorList>
            <person name="Warren W.C."/>
            <person name="Clayton D.F."/>
            <person name="Ellegren H."/>
            <person name="Arnold A.P."/>
            <person name="Hillier L.W."/>
            <person name="Kunstner A."/>
            <person name="Searle S."/>
            <person name="White S."/>
            <person name="Vilella A.J."/>
            <person name="Fairley S."/>
            <person name="Heger A."/>
            <person name="Kong L."/>
            <person name="Ponting C.P."/>
            <person name="Jarvis E.D."/>
            <person name="Mello C.V."/>
            <person name="Minx P."/>
            <person name="Lovell P."/>
            <person name="Velho T.A."/>
            <person name="Ferris M."/>
            <person name="Balakrishnan C.N."/>
            <person name="Sinha S."/>
            <person name="Blatti C."/>
            <person name="London S.E."/>
            <person name="Li Y."/>
            <person name="Lin Y.C."/>
            <person name="George J."/>
            <person name="Sweedler J."/>
            <person name="Southey B."/>
            <person name="Gunaratne P."/>
            <person name="Watson M."/>
            <person name="Nam K."/>
            <person name="Backstrom N."/>
            <person name="Smeds L."/>
            <person name="Nabholz B."/>
            <person name="Itoh Y."/>
            <person name="Whitney O."/>
            <person name="Pfenning A.R."/>
            <person name="Howard J."/>
            <person name="Volker M."/>
            <person name="Skinner B.M."/>
            <person name="Griffin D.K."/>
            <person name="Ye L."/>
            <person name="McLaren W.M."/>
            <person name="Flicek P."/>
            <person name="Quesada V."/>
            <person name="Velasco G."/>
            <person name="Lopez-Otin C."/>
            <person name="Puente X.S."/>
            <person name="Olender T."/>
            <person name="Lancet D."/>
            <person name="Smit A.F."/>
            <person name="Hubley R."/>
            <person name="Konkel M.K."/>
            <person name="Walker J.A."/>
            <person name="Batzer M.A."/>
            <person name="Gu W."/>
            <person name="Pollock D.D."/>
            <person name="Chen L."/>
            <person name="Cheng Z."/>
            <person name="Eichler E.E."/>
            <person name="Stapley J."/>
            <person name="Slate J."/>
            <person name="Ekblom R."/>
            <person name="Birkhead T."/>
            <person name="Burke T."/>
            <person name="Burt D."/>
            <person name="Scharff C."/>
            <person name="Adam I."/>
            <person name="Richard H."/>
            <person name="Sultan M."/>
            <person name="Soldatov A."/>
            <person name="Lehrach H."/>
            <person name="Edwards S.V."/>
            <person name="Yang S.P."/>
            <person name="Li X."/>
            <person name="Graves T."/>
            <person name="Fulton L."/>
            <person name="Nelson J."/>
            <person name="Chinwalla A."/>
            <person name="Hou S."/>
            <person name="Mardis E.R."/>
            <person name="Wilson R.K."/>
        </authorList>
    </citation>
    <scope>NUCLEOTIDE SEQUENCE [LARGE SCALE GENOMIC DNA]</scope>
</reference>
<evidence type="ECO:0000256" key="3">
    <source>
        <dbReference type="ARBA" id="ARBA00004651"/>
    </source>
</evidence>
<evidence type="ECO:0000256" key="11">
    <source>
        <dbReference type="ARBA" id="ARBA00023273"/>
    </source>
</evidence>
<keyword evidence="5" id="KW-1003">Cell membrane</keyword>
<organism evidence="17 18">
    <name type="scientific">Taeniopygia guttata</name>
    <name type="common">Zebra finch</name>
    <name type="synonym">Poephila guttata</name>
    <dbReference type="NCBI Taxonomy" id="59729"/>
    <lineage>
        <taxon>Eukaryota</taxon>
        <taxon>Metazoa</taxon>
        <taxon>Chordata</taxon>
        <taxon>Craniata</taxon>
        <taxon>Vertebrata</taxon>
        <taxon>Euteleostomi</taxon>
        <taxon>Archelosauria</taxon>
        <taxon>Archosauria</taxon>
        <taxon>Dinosauria</taxon>
        <taxon>Saurischia</taxon>
        <taxon>Theropoda</taxon>
        <taxon>Coelurosauria</taxon>
        <taxon>Aves</taxon>
        <taxon>Neognathae</taxon>
        <taxon>Neoaves</taxon>
        <taxon>Telluraves</taxon>
        <taxon>Australaves</taxon>
        <taxon>Passeriformes</taxon>
        <taxon>Passeroidea</taxon>
        <taxon>Estrildidae</taxon>
        <taxon>Estrildinae</taxon>
        <taxon>Taeniopygia</taxon>
    </lineage>
</organism>
<dbReference type="PANTHER" id="PTHR46842:SF1">
    <property type="entry name" value="TRANSMEMBRANE PROTEIN 266"/>
    <property type="match status" value="1"/>
</dbReference>
<feature type="domain" description="Ion transport" evidence="16">
    <location>
        <begin position="93"/>
        <end position="208"/>
    </location>
</feature>
<evidence type="ECO:0000256" key="8">
    <source>
        <dbReference type="ARBA" id="ARBA00023054"/>
    </source>
</evidence>
<comment type="subcellular location">
    <subcellularLocation>
        <location evidence="3">Cell membrane</location>
        <topology evidence="3">Multi-pass membrane protein</topology>
    </subcellularLocation>
    <subcellularLocation>
        <location evidence="1">Cell projection</location>
        <location evidence="1">Dendrite</location>
    </subcellularLocation>
    <subcellularLocation>
        <location evidence="2">Perikaryon</location>
    </subcellularLocation>
</comment>
<keyword evidence="18" id="KW-1185">Reference proteome</keyword>
<gene>
    <name evidence="17" type="primary">TMEM266</name>
</gene>
<evidence type="ECO:0000256" key="13">
    <source>
        <dbReference type="ARBA" id="ARBA00067392"/>
    </source>
</evidence>
<evidence type="ECO:0000256" key="12">
    <source>
        <dbReference type="ARBA" id="ARBA00056548"/>
    </source>
</evidence>
<evidence type="ECO:0000313" key="18">
    <source>
        <dbReference type="Proteomes" id="UP000007754"/>
    </source>
</evidence>
<evidence type="ECO:0000256" key="4">
    <source>
        <dbReference type="ARBA" id="ARBA00011748"/>
    </source>
</evidence>
<dbReference type="AlphaFoldDB" id="H0YZB0"/>
<accession>H0YZB0</accession>
<sequence>MTNPQPTIEGSVSEVEIISQQVEEETKSIAPVQLVNFAYRDLPLAALDLSVAGSQLLPNLDEEYQREGSNWLKPCCGRRAAVWQVFLLSASLNSFLVACVVLVVILLTLELLIDIKLLQFSSASQFAGVIHWISLVILSVFFSETILRIVVLGIWDYIENKIEVFDGAIIILSLAPMVASTVANGPSSPWDAISLIITLRIWRVKRIIDAYVLPVKVEMEMMIQQYEKAKVIQDEQLERLTQICQEQGFEIRQLRAHLAQQDLDLAAEREAALQVPHVLNKQSSKRYKVVATEDSDDEATENIAGLRPAREDDMNNYVSRYYSEPSSDSGVPEAAIGVTTAAIDVHRPNISSELFTVDAPLRLGSTGTSASLTSGSASRSTVSSGTRGCSESSQTLGSSPDCSTACEEPRQRTAQAAVQELLSSLSEEACLAQKGLDPVNLKLPSPAGSVGASPDLGHRLSVYNRRNQESLDVFQLKPLLDCPQGAPVIEEKYGVLGPPEPRLGRVPEA</sequence>
<dbReference type="GeneTree" id="ENSGT00940000156738"/>
<evidence type="ECO:0000256" key="15">
    <source>
        <dbReference type="SAM" id="Phobius"/>
    </source>
</evidence>
<dbReference type="Pfam" id="PF00520">
    <property type="entry name" value="Ion_trans"/>
    <property type="match status" value="1"/>
</dbReference>
<name>H0YZB0_TAEGU</name>
<feature type="transmembrane region" description="Helical" evidence="15">
    <location>
        <begin position="85"/>
        <end position="109"/>
    </location>
</feature>
<dbReference type="GO" id="GO:0030425">
    <property type="term" value="C:dendrite"/>
    <property type="evidence" value="ECO:0007669"/>
    <property type="project" value="UniProtKB-SubCell"/>
</dbReference>
<dbReference type="GO" id="GO:0043204">
    <property type="term" value="C:perikaryon"/>
    <property type="evidence" value="ECO:0007669"/>
    <property type="project" value="UniProtKB-SubCell"/>
</dbReference>
<dbReference type="RefSeq" id="XP_030136844.3">
    <property type="nucleotide sequence ID" value="XM_030280984.4"/>
</dbReference>
<feature type="transmembrane region" description="Helical" evidence="15">
    <location>
        <begin position="164"/>
        <end position="183"/>
    </location>
</feature>
<keyword evidence="10" id="KW-1015">Disulfide bond</keyword>
<dbReference type="PANTHER" id="PTHR46842">
    <property type="entry name" value="TRANSMEMBRANE PROTEIN 266"/>
    <property type="match status" value="1"/>
</dbReference>
<dbReference type="GO" id="GO:0005216">
    <property type="term" value="F:monoatomic ion channel activity"/>
    <property type="evidence" value="ECO:0007669"/>
    <property type="project" value="InterPro"/>
</dbReference>
<evidence type="ECO:0000256" key="1">
    <source>
        <dbReference type="ARBA" id="ARBA00004279"/>
    </source>
</evidence>
<feature type="transmembrane region" description="Helical" evidence="15">
    <location>
        <begin position="129"/>
        <end position="152"/>
    </location>
</feature>
<dbReference type="GO" id="GO:0022832">
    <property type="term" value="F:voltage-gated channel activity"/>
    <property type="evidence" value="ECO:0007669"/>
    <property type="project" value="InterPro"/>
</dbReference>
<comment type="function">
    <text evidence="12">Voltage-sensor protein present on the post-synaptic side of glutamatergic mossy fibers and granule cells in the cerebellum. Despite the presence of a voltage-sensor segment, does not form a functional ion channel and its precise role remains unclear. Undergoes both rapid and slow structural rearrangements in response to changes in voltage. Contains a zinc-binding site that can regulate the slow conformational transition.</text>
</comment>
<evidence type="ECO:0000256" key="9">
    <source>
        <dbReference type="ARBA" id="ARBA00023136"/>
    </source>
</evidence>
<dbReference type="InterPro" id="IPR005821">
    <property type="entry name" value="Ion_trans_dom"/>
</dbReference>
<dbReference type="SUPFAM" id="SSF81324">
    <property type="entry name" value="Voltage-gated potassium channels"/>
    <property type="match status" value="1"/>
</dbReference>
<evidence type="ECO:0000256" key="7">
    <source>
        <dbReference type="ARBA" id="ARBA00022989"/>
    </source>
</evidence>
<dbReference type="GO" id="GO:0005886">
    <property type="term" value="C:plasma membrane"/>
    <property type="evidence" value="ECO:0007669"/>
    <property type="project" value="UniProtKB-SubCell"/>
</dbReference>
<protein>
    <recommendedName>
        <fullName evidence="13">Transmembrane protein 266</fullName>
    </recommendedName>
</protein>
<dbReference type="GeneID" id="100223195"/>
<reference evidence="17" key="2">
    <citation type="submission" date="2025-08" db="UniProtKB">
        <authorList>
            <consortium name="Ensembl"/>
        </authorList>
    </citation>
    <scope>IDENTIFICATION</scope>
</reference>
<keyword evidence="9 15" id="KW-0472">Membrane</keyword>
<keyword evidence="6 15" id="KW-0812">Transmembrane</keyword>
<dbReference type="InterPro" id="IPR027359">
    <property type="entry name" value="Volt_channel_dom_sf"/>
</dbReference>
<feature type="region of interest" description="Disordered" evidence="14">
    <location>
        <begin position="367"/>
        <end position="404"/>
    </location>
</feature>
<evidence type="ECO:0000256" key="5">
    <source>
        <dbReference type="ARBA" id="ARBA00022475"/>
    </source>
</evidence>
<comment type="subunit">
    <text evidence="4">Homodimer; disulfide-linked.</text>
</comment>
<dbReference type="Ensembl" id="ENSTGUT00000003684.2">
    <property type="protein sequence ID" value="ENSTGUP00000003644.2"/>
    <property type="gene ID" value="ENSTGUG00000003531.2"/>
</dbReference>
<feature type="compositionally biased region" description="Low complexity" evidence="14">
    <location>
        <begin position="367"/>
        <end position="388"/>
    </location>
</feature>
<dbReference type="STRING" id="59729.ENSTGUP00000022626"/>
<evidence type="ECO:0000256" key="6">
    <source>
        <dbReference type="ARBA" id="ARBA00022692"/>
    </source>
</evidence>
<dbReference type="Gene3D" id="1.20.120.350">
    <property type="entry name" value="Voltage-gated potassium channels. Chain C"/>
    <property type="match status" value="1"/>
</dbReference>
<dbReference type="CTD" id="123591"/>
<dbReference type="HOGENOM" id="CLU_039406_0_0_1"/>
<keyword evidence="11" id="KW-0966">Cell projection</keyword>
<evidence type="ECO:0000259" key="16">
    <source>
        <dbReference type="Pfam" id="PF00520"/>
    </source>
</evidence>
<keyword evidence="8" id="KW-0175">Coiled coil</keyword>